<dbReference type="SUPFAM" id="SSF50978">
    <property type="entry name" value="WD40 repeat-like"/>
    <property type="match status" value="1"/>
</dbReference>
<evidence type="ECO:0000256" key="6">
    <source>
        <dbReference type="SAM" id="Coils"/>
    </source>
</evidence>
<dbReference type="GO" id="GO:0031087">
    <property type="term" value="P:deadenylation-independent decapping of nuclear-transcribed mRNA"/>
    <property type="evidence" value="ECO:0007669"/>
    <property type="project" value="InterPro"/>
</dbReference>
<keyword evidence="4" id="KW-0853">WD repeat</keyword>
<dbReference type="AlphaFoldDB" id="A0A9Q3D4J8"/>
<dbReference type="PANTHER" id="PTHR15598">
    <property type="entry name" value="ENHANCER OF MRNA-DECAPPING PROTEIN 4"/>
    <property type="match status" value="1"/>
</dbReference>
<dbReference type="InterPro" id="IPR036322">
    <property type="entry name" value="WD40_repeat_dom_sf"/>
</dbReference>
<feature type="compositionally biased region" description="Low complexity" evidence="7">
    <location>
        <begin position="509"/>
        <end position="518"/>
    </location>
</feature>
<proteinExistence type="inferred from homology"/>
<dbReference type="InterPro" id="IPR015943">
    <property type="entry name" value="WD40/YVTN_repeat-like_dom_sf"/>
</dbReference>
<evidence type="ECO:0008006" key="10">
    <source>
        <dbReference type="Google" id="ProtNLM"/>
    </source>
</evidence>
<feature type="region of interest" description="Disordered" evidence="7">
    <location>
        <begin position="502"/>
        <end position="563"/>
    </location>
</feature>
<evidence type="ECO:0000256" key="4">
    <source>
        <dbReference type="ARBA" id="ARBA00022574"/>
    </source>
</evidence>
<keyword evidence="9" id="KW-1185">Reference proteome</keyword>
<feature type="compositionally biased region" description="Pro residues" evidence="7">
    <location>
        <begin position="519"/>
        <end position="547"/>
    </location>
</feature>
<dbReference type="Gene3D" id="2.130.10.10">
    <property type="entry name" value="YVTN repeat-like/Quinoprotein amine dehydrogenase"/>
    <property type="match status" value="1"/>
</dbReference>
<feature type="coiled-coil region" evidence="6">
    <location>
        <begin position="817"/>
        <end position="844"/>
    </location>
</feature>
<feature type="compositionally biased region" description="Polar residues" evidence="7">
    <location>
        <begin position="881"/>
        <end position="910"/>
    </location>
</feature>
<dbReference type="OrthoDB" id="21128at2759"/>
<feature type="region of interest" description="Disordered" evidence="7">
    <location>
        <begin position="394"/>
        <end position="414"/>
    </location>
</feature>
<dbReference type="PANTHER" id="PTHR15598:SF5">
    <property type="entry name" value="ENHANCER OF MRNA-DECAPPING PROTEIN 4"/>
    <property type="match status" value="1"/>
</dbReference>
<reference evidence="8" key="1">
    <citation type="submission" date="2021-03" db="EMBL/GenBank/DDBJ databases">
        <title>Draft genome sequence of rust myrtle Austropuccinia psidii MF-1, a brazilian biotype.</title>
        <authorList>
            <person name="Quecine M.C."/>
            <person name="Pachon D.M.R."/>
            <person name="Bonatelli M.L."/>
            <person name="Correr F.H."/>
            <person name="Franceschini L.M."/>
            <person name="Leite T.F."/>
            <person name="Margarido G.R.A."/>
            <person name="Almeida C.A."/>
            <person name="Ferrarezi J.A."/>
            <person name="Labate C.A."/>
        </authorList>
    </citation>
    <scope>NUCLEOTIDE SEQUENCE</scope>
    <source>
        <strain evidence="8">MF-1</strain>
    </source>
</reference>
<keyword evidence="6" id="KW-0175">Coiled coil</keyword>
<name>A0A9Q3D4J8_9BASI</name>
<gene>
    <name evidence="8" type="ORF">O181_034255</name>
</gene>
<evidence type="ECO:0000256" key="7">
    <source>
        <dbReference type="SAM" id="MobiDB-lite"/>
    </source>
</evidence>
<evidence type="ECO:0000256" key="5">
    <source>
        <dbReference type="ARBA" id="ARBA00022737"/>
    </source>
</evidence>
<keyword evidence="5" id="KW-0677">Repeat</keyword>
<evidence type="ECO:0000313" key="8">
    <source>
        <dbReference type="EMBL" id="MBW0494540.1"/>
    </source>
</evidence>
<comment type="caution">
    <text evidence="8">The sequence shown here is derived from an EMBL/GenBank/DDBJ whole genome shotgun (WGS) entry which is preliminary data.</text>
</comment>
<sequence length="1085" mass="122930">MLLRKHEGPVIDMSISQPRGTLLDSTNHLNKKSRSIASIGLDGRLVIWKVPVRFDENSANYEILVDILASQNLNSPNHFIPSQRFTALRWHPKDPSILLISTNDHRLILLRLDRAIFINMWKRSCPLGKSLNEIEAFEGQDIIKTNSQVVAFCFSPDGSAFAYVTEDKVLTVRQTSKPHWTIMGGQLPSIGQSIMKLEFISTPQGLLKGFLIGKNLGTRIEIVEFNQLSEILIAIDLIPPQNLNLPCFGHTTWQNHYSTILLSNSLRGSIFAFHLNFGQNSDDDELSLLRTMTCTNLHQSISNQDNSTSIERIASNRQSTKIQRSRSSSWLASRTMFIDHISEVASPDSIISFVVDEGMRPAPGPSSSNCSIFNIHPKGIHQLYMPKDVMEPKKTLDHHHHHQHHHTSNLQLDSIPLNQKRPSLNGEILVDVQVEQQISPSEIEKLNSNSNHHHLNSQIPSSSLNETQIHSNLINSNHSINLNPIINNNLLESLADPLISQNNSSSIIPQSQPQQQPTQPLPLPQQQPTQPLPLPQQQPTQPLPLPQQQPTQQQQPQPHPQNQIDNQIIENSSENLNILGDQIKTIDHHLKSSHHSINILSPNSDNLSTQIGSNPNLENQNTLCLDKTYLSKELEKFTIDLKNQVDKMLITQINKQEQKFENDQKNRQVADSIRQDNLIKVLSTTLTKNISKLIEQIIKNEIKASLSTGSSKTLDQNIQENLKRLIQENIKKHISIELEKVLTKPEVLGQLINSVIDGLDRLIDDKLKESIRSIILPVLIESSKVQQTTILSLVKEVGLLTREVENLKTQTQDKNDIKELKSTLELMRQQLSKLDHHLDNINHNPSKHHHQFFSNKSPNQIDSIASNNKILSEIYQTYPQNLDQGPSNLQLQSDQQTYQHLSSNGTNNSPHLLIDSNHHTFDLQDRSRTPKSSYEDMFLEALSDPSPQGLAKLIDNGSHDRLESIFNFNNQNSSPVLSQPVVLTLAHKLSEEILKPQKINPGTDGIQIERTLGKTGANRLRWIWSCVKSVDYQDQQTNQYLDRILNLCWNNLNGRKLRIIELNGLKEEIQGINEVQKMIQEKLKK</sequence>
<feature type="compositionally biased region" description="Basic residues" evidence="7">
    <location>
        <begin position="396"/>
        <end position="407"/>
    </location>
</feature>
<accession>A0A9Q3D4J8</accession>
<evidence type="ECO:0000256" key="3">
    <source>
        <dbReference type="ARBA" id="ARBA00022490"/>
    </source>
</evidence>
<dbReference type="EMBL" id="AVOT02012629">
    <property type="protein sequence ID" value="MBW0494540.1"/>
    <property type="molecule type" value="Genomic_DNA"/>
</dbReference>
<evidence type="ECO:0000256" key="2">
    <source>
        <dbReference type="ARBA" id="ARBA00009639"/>
    </source>
</evidence>
<evidence type="ECO:0000313" key="9">
    <source>
        <dbReference type="Proteomes" id="UP000765509"/>
    </source>
</evidence>
<comment type="subcellular location">
    <subcellularLocation>
        <location evidence="1">Cytoplasm</location>
        <location evidence="1">P-body</location>
    </subcellularLocation>
</comment>
<feature type="region of interest" description="Disordered" evidence="7">
    <location>
        <begin position="881"/>
        <end position="915"/>
    </location>
</feature>
<dbReference type="InterPro" id="IPR045152">
    <property type="entry name" value="EDC4-like"/>
</dbReference>
<dbReference type="GO" id="GO:0000932">
    <property type="term" value="C:P-body"/>
    <property type="evidence" value="ECO:0007669"/>
    <property type="project" value="UniProtKB-SubCell"/>
</dbReference>
<protein>
    <recommendedName>
        <fullName evidence="10">Enhancer of mRNA-decapping protein 4 WD40 repeat region domain-containing protein</fullName>
    </recommendedName>
</protein>
<dbReference type="Proteomes" id="UP000765509">
    <property type="component" value="Unassembled WGS sequence"/>
</dbReference>
<organism evidence="8 9">
    <name type="scientific">Austropuccinia psidii MF-1</name>
    <dbReference type="NCBI Taxonomy" id="1389203"/>
    <lineage>
        <taxon>Eukaryota</taxon>
        <taxon>Fungi</taxon>
        <taxon>Dikarya</taxon>
        <taxon>Basidiomycota</taxon>
        <taxon>Pucciniomycotina</taxon>
        <taxon>Pucciniomycetes</taxon>
        <taxon>Pucciniales</taxon>
        <taxon>Sphaerophragmiaceae</taxon>
        <taxon>Austropuccinia</taxon>
    </lineage>
</organism>
<evidence type="ECO:0000256" key="1">
    <source>
        <dbReference type="ARBA" id="ARBA00004201"/>
    </source>
</evidence>
<comment type="similarity">
    <text evidence="2">Belongs to the WD repeat EDC4 family.</text>
</comment>
<keyword evidence="3" id="KW-0963">Cytoplasm</keyword>